<dbReference type="SUPFAM" id="SSF50685">
    <property type="entry name" value="Barwin-like endoglucanases"/>
    <property type="match status" value="1"/>
</dbReference>
<dbReference type="CDD" id="cd22191">
    <property type="entry name" value="DPBB_RlpA_EXP_N-like"/>
    <property type="match status" value="1"/>
</dbReference>
<dbReference type="Gene3D" id="2.40.40.10">
    <property type="entry name" value="RlpA-like domain"/>
    <property type="match status" value="1"/>
</dbReference>
<accession>A0A9P6CWC5</accession>
<feature type="signal peptide" evidence="1">
    <location>
        <begin position="1"/>
        <end position="22"/>
    </location>
</feature>
<keyword evidence="1" id="KW-0732">Signal</keyword>
<proteinExistence type="predicted"/>
<name>A0A9P6CWC5_9AGAR</name>
<feature type="chain" id="PRO_5040350875" evidence="1">
    <location>
        <begin position="23"/>
        <end position="127"/>
    </location>
</feature>
<comment type="caution">
    <text evidence="2">The sequence shown here is derived from an EMBL/GenBank/DDBJ whole genome shotgun (WGS) entry which is preliminary data.</text>
</comment>
<evidence type="ECO:0000313" key="3">
    <source>
        <dbReference type="Proteomes" id="UP000807469"/>
    </source>
</evidence>
<dbReference type="AlphaFoldDB" id="A0A9P6CWC5"/>
<gene>
    <name evidence="2" type="ORF">BDN70DRAFT_936171</name>
</gene>
<sequence length="127" mass="13400">MIFSRILLAAIAAAASLTTTTALPAGPVYVGHAMAAALGTTPCPVKCPGGLTDYRVALPSEMFPNGEHCCEKVQVTYKGISTDVTFTDLFMAAVHSQNISLSWEAFELLAPLEGGAIFPVFWTFVSS</sequence>
<organism evidence="2 3">
    <name type="scientific">Pholiota conissans</name>
    <dbReference type="NCBI Taxonomy" id="109636"/>
    <lineage>
        <taxon>Eukaryota</taxon>
        <taxon>Fungi</taxon>
        <taxon>Dikarya</taxon>
        <taxon>Basidiomycota</taxon>
        <taxon>Agaricomycotina</taxon>
        <taxon>Agaricomycetes</taxon>
        <taxon>Agaricomycetidae</taxon>
        <taxon>Agaricales</taxon>
        <taxon>Agaricineae</taxon>
        <taxon>Strophariaceae</taxon>
        <taxon>Pholiota</taxon>
    </lineage>
</organism>
<dbReference type="OrthoDB" id="2886481at2759"/>
<dbReference type="InterPro" id="IPR036908">
    <property type="entry name" value="RlpA-like_sf"/>
</dbReference>
<evidence type="ECO:0000313" key="2">
    <source>
        <dbReference type="EMBL" id="KAF9475089.1"/>
    </source>
</evidence>
<reference evidence="2" key="1">
    <citation type="submission" date="2020-11" db="EMBL/GenBank/DDBJ databases">
        <authorList>
            <consortium name="DOE Joint Genome Institute"/>
            <person name="Ahrendt S."/>
            <person name="Riley R."/>
            <person name="Andreopoulos W."/>
            <person name="Labutti K."/>
            <person name="Pangilinan J."/>
            <person name="Ruiz-Duenas F.J."/>
            <person name="Barrasa J.M."/>
            <person name="Sanchez-Garcia M."/>
            <person name="Camarero S."/>
            <person name="Miyauchi S."/>
            <person name="Serrano A."/>
            <person name="Linde D."/>
            <person name="Babiker R."/>
            <person name="Drula E."/>
            <person name="Ayuso-Fernandez I."/>
            <person name="Pacheco R."/>
            <person name="Padilla G."/>
            <person name="Ferreira P."/>
            <person name="Barriuso J."/>
            <person name="Kellner H."/>
            <person name="Castanera R."/>
            <person name="Alfaro M."/>
            <person name="Ramirez L."/>
            <person name="Pisabarro A.G."/>
            <person name="Kuo A."/>
            <person name="Tritt A."/>
            <person name="Lipzen A."/>
            <person name="He G."/>
            <person name="Yan M."/>
            <person name="Ng V."/>
            <person name="Cullen D."/>
            <person name="Martin F."/>
            <person name="Rosso M.-N."/>
            <person name="Henrissat B."/>
            <person name="Hibbett D."/>
            <person name="Martinez A.T."/>
            <person name="Grigoriev I.V."/>
        </authorList>
    </citation>
    <scope>NUCLEOTIDE SEQUENCE</scope>
    <source>
        <strain evidence="2">CIRM-BRFM 674</strain>
    </source>
</reference>
<evidence type="ECO:0000256" key="1">
    <source>
        <dbReference type="SAM" id="SignalP"/>
    </source>
</evidence>
<dbReference type="EMBL" id="MU155348">
    <property type="protein sequence ID" value="KAF9475089.1"/>
    <property type="molecule type" value="Genomic_DNA"/>
</dbReference>
<protein>
    <submittedName>
        <fullName evidence="2">Uncharacterized protein</fullName>
    </submittedName>
</protein>
<dbReference type="Proteomes" id="UP000807469">
    <property type="component" value="Unassembled WGS sequence"/>
</dbReference>
<keyword evidence="3" id="KW-1185">Reference proteome</keyword>